<comment type="cofactor">
    <cofactor evidence="1">
        <name>Zn(2+)</name>
        <dbReference type="ChEBI" id="CHEBI:29105"/>
    </cofactor>
</comment>
<dbReference type="InterPro" id="IPR001279">
    <property type="entry name" value="Metallo-B-lactamas"/>
</dbReference>
<protein>
    <submittedName>
        <fullName evidence="6">MBL fold metallo-hydrolase</fullName>
    </submittedName>
</protein>
<evidence type="ECO:0000313" key="6">
    <source>
        <dbReference type="EMBL" id="OOF33111.1"/>
    </source>
</evidence>
<dbReference type="PANTHER" id="PTHR46233:SF3">
    <property type="entry name" value="HYDROXYACYLGLUTATHIONE HYDROLASE GLOC"/>
    <property type="match status" value="1"/>
</dbReference>
<dbReference type="PANTHER" id="PTHR46233">
    <property type="entry name" value="HYDROXYACYLGLUTATHIONE HYDROLASE GLOC"/>
    <property type="match status" value="1"/>
</dbReference>
<reference evidence="7" key="1">
    <citation type="submission" date="2017-01" db="EMBL/GenBank/DDBJ databases">
        <title>Draft genome of the species Salinivibrio costicola subsp. alcaliphilus.</title>
        <authorList>
            <person name="Lopez-Hermoso C."/>
            <person name="De La Haba R."/>
            <person name="Sanchez-Porro C."/>
            <person name="Ventosa A."/>
        </authorList>
    </citation>
    <scope>NUCLEOTIDE SEQUENCE [LARGE SCALE GENOMIC DNA]</scope>
    <source>
        <strain evidence="7">CBH448</strain>
    </source>
</reference>
<sequence>MALHYEIVPVTAFQQNCSIIWCDQTQDAAIVDPGGDVAKIRQVIHSLNVTVTKILLTHGHLDHVGGTVELANALDIPVIGPHKEDAFWLQALPAQAQMFGFAHAEPFEPDQWLVQGDTVTVGKHTLSVLFTPGHTPGHIVFVDEESRTAWVGDVLFNGGIGRTDFPKGDHATLIDAIKNTLLPVGDDVTFIPGHGPTSTLGYERKTNPFLTGAF</sequence>
<dbReference type="SMART" id="SM00849">
    <property type="entry name" value="Lactamase_B"/>
    <property type="match status" value="1"/>
</dbReference>
<keyword evidence="4" id="KW-0862">Zinc</keyword>
<name>A0ABX3KN25_SALCS</name>
<organism evidence="6 7">
    <name type="scientific">Salinivibrio costicola subsp. alcaliphilus</name>
    <dbReference type="NCBI Taxonomy" id="272773"/>
    <lineage>
        <taxon>Bacteria</taxon>
        <taxon>Pseudomonadati</taxon>
        <taxon>Pseudomonadota</taxon>
        <taxon>Gammaproteobacteria</taxon>
        <taxon>Vibrionales</taxon>
        <taxon>Vibrionaceae</taxon>
        <taxon>Salinivibrio</taxon>
    </lineage>
</organism>
<keyword evidence="3" id="KW-0378">Hydrolase</keyword>
<keyword evidence="7" id="KW-1185">Reference proteome</keyword>
<comment type="caution">
    <text evidence="6">The sequence shown here is derived from an EMBL/GenBank/DDBJ whole genome shotgun (WGS) entry which is preliminary data.</text>
</comment>
<dbReference type="InterPro" id="IPR036866">
    <property type="entry name" value="RibonucZ/Hydroxyglut_hydro"/>
</dbReference>
<evidence type="ECO:0000259" key="5">
    <source>
        <dbReference type="SMART" id="SM00849"/>
    </source>
</evidence>
<dbReference type="Pfam" id="PF00753">
    <property type="entry name" value="Lactamase_B"/>
    <property type="match status" value="1"/>
</dbReference>
<evidence type="ECO:0000256" key="4">
    <source>
        <dbReference type="ARBA" id="ARBA00022833"/>
    </source>
</evidence>
<dbReference type="CDD" id="cd07737">
    <property type="entry name" value="YcbL-like_MBL-fold"/>
    <property type="match status" value="1"/>
</dbReference>
<evidence type="ECO:0000313" key="7">
    <source>
        <dbReference type="Proteomes" id="UP000189431"/>
    </source>
</evidence>
<dbReference type="EMBL" id="MUFR01000039">
    <property type="protein sequence ID" value="OOF33111.1"/>
    <property type="molecule type" value="Genomic_DNA"/>
</dbReference>
<dbReference type="RefSeq" id="WP_021023615.1">
    <property type="nucleotide sequence ID" value="NZ_MUFR01000039.1"/>
</dbReference>
<feature type="domain" description="Metallo-beta-lactamase" evidence="5">
    <location>
        <begin position="14"/>
        <end position="194"/>
    </location>
</feature>
<evidence type="ECO:0000256" key="2">
    <source>
        <dbReference type="ARBA" id="ARBA00022723"/>
    </source>
</evidence>
<evidence type="ECO:0000256" key="1">
    <source>
        <dbReference type="ARBA" id="ARBA00001947"/>
    </source>
</evidence>
<dbReference type="Proteomes" id="UP000189431">
    <property type="component" value="Unassembled WGS sequence"/>
</dbReference>
<evidence type="ECO:0000256" key="3">
    <source>
        <dbReference type="ARBA" id="ARBA00022801"/>
    </source>
</evidence>
<dbReference type="Gene3D" id="3.60.15.10">
    <property type="entry name" value="Ribonuclease Z/Hydroxyacylglutathione hydrolase-like"/>
    <property type="match status" value="1"/>
</dbReference>
<keyword evidence="2" id="KW-0479">Metal-binding</keyword>
<proteinExistence type="predicted"/>
<gene>
    <name evidence="6" type="ORF">BZJ21_12525</name>
</gene>
<accession>A0ABX3KN25</accession>
<dbReference type="InterPro" id="IPR051453">
    <property type="entry name" value="MBL_Glyoxalase_II"/>
</dbReference>
<dbReference type="SUPFAM" id="SSF56281">
    <property type="entry name" value="Metallo-hydrolase/oxidoreductase"/>
    <property type="match status" value="1"/>
</dbReference>